<keyword evidence="2" id="KW-0808">Transferase</keyword>
<sequence>MQSCRAGHNLLRFRELRGGAIRTPPLARATYMIWQILAPSQELTVPLPTYFNKETMYGLVSQVLDEGHNARCKVIYLDFAPLKFIDSAGVTVLSNLIEFLKKIGAKTYFKGHKTLHTPVRFLDDSGFFRQYLGYDLQQGAAVRATTLPLQLVEYSRSYGYMENRLVPWLANALETEERALSTVKVCFQEIFNNINDHSQVNIGCIFAQHYPNKDLIQITVSDFGVGIPYRVQQLEGNLSDQQAIARASEQGFTTQTTVRNRGAGLHVLVQNVAARNDGAVMIHSRRGILTCVRGRDGVKRTPRPAKGFYPGTLIQLALHTNTFVSDEIDEEFEW</sequence>
<dbReference type="KEGG" id="bam:Bamb_2418"/>
<dbReference type="InterPro" id="IPR002645">
    <property type="entry name" value="STAS_dom"/>
</dbReference>
<name>Q0BCZ9_BURCM</name>
<dbReference type="InterPro" id="IPR036513">
    <property type="entry name" value="STAS_dom_sf"/>
</dbReference>
<dbReference type="Gene3D" id="3.30.750.24">
    <property type="entry name" value="STAS domain"/>
    <property type="match status" value="1"/>
</dbReference>
<dbReference type="GO" id="GO:0016301">
    <property type="term" value="F:kinase activity"/>
    <property type="evidence" value="ECO:0007669"/>
    <property type="project" value="UniProtKB-KW"/>
</dbReference>
<feature type="domain" description="STAS" evidence="1">
    <location>
        <begin position="75"/>
        <end position="127"/>
    </location>
</feature>
<dbReference type="InterPro" id="IPR036890">
    <property type="entry name" value="HATPase_C_sf"/>
</dbReference>
<keyword evidence="2" id="KW-0418">Kinase</keyword>
<dbReference type="SUPFAM" id="SSF55874">
    <property type="entry name" value="ATPase domain of HSP90 chaperone/DNA topoisomerase II/histidine kinase"/>
    <property type="match status" value="1"/>
</dbReference>
<dbReference type="eggNOG" id="COG2172">
    <property type="taxonomic scope" value="Bacteria"/>
</dbReference>
<accession>Q0BCZ9</accession>
<dbReference type="Proteomes" id="UP000000662">
    <property type="component" value="Chromosome 1"/>
</dbReference>
<reference evidence="2" key="1">
    <citation type="submission" date="2009-01" db="EMBL/GenBank/DDBJ databases">
        <title>Complete sequence of Chromosome 1 of Burkholderia cepacia AMMD.</title>
        <authorList>
            <consortium name="US DOE Joint Genome Institute"/>
            <person name="Copeland A."/>
            <person name="Lucas S."/>
            <person name="Lapidus A."/>
            <person name="Barry K."/>
            <person name="Detter J.C."/>
            <person name="Glavina del Rio T."/>
            <person name="Hammon N."/>
            <person name="Israni S."/>
            <person name="Pitluck S."/>
            <person name="Bruce D."/>
            <person name="Chain P."/>
            <person name="Malfatti S."/>
            <person name="Shin M."/>
            <person name="Vergez L."/>
            <person name="Schmutz J."/>
            <person name="Larimer F."/>
            <person name="Land M."/>
            <person name="Hauser L."/>
            <person name="Kyrpides N."/>
            <person name="Kim E."/>
            <person name="Parke J."/>
            <person name="Coenye T."/>
            <person name="Konstantinidis K."/>
            <person name="Ramette A."/>
            <person name="Tiedje J."/>
            <person name="Richardson P."/>
        </authorList>
    </citation>
    <scope>NUCLEOTIDE SEQUENCE [LARGE SCALE GENOMIC DNA]</scope>
    <source>
        <strain evidence="2">AMMD</strain>
    </source>
</reference>
<proteinExistence type="predicted"/>
<protein>
    <submittedName>
        <fullName evidence="2">CheA signal transduction histidine kinase</fullName>
    </submittedName>
</protein>
<evidence type="ECO:0000313" key="3">
    <source>
        <dbReference type="Proteomes" id="UP000000662"/>
    </source>
</evidence>
<gene>
    <name evidence="2" type="ordered locus">Bamb_2418</name>
</gene>
<keyword evidence="3" id="KW-1185">Reference proteome</keyword>
<dbReference type="Pfam" id="PF01740">
    <property type="entry name" value="STAS"/>
    <property type="match status" value="1"/>
</dbReference>
<dbReference type="EMBL" id="CP000440">
    <property type="protein sequence ID" value="ABI87974.1"/>
    <property type="molecule type" value="Genomic_DNA"/>
</dbReference>
<dbReference type="Gene3D" id="3.30.565.10">
    <property type="entry name" value="Histidine kinase-like ATPase, C-terminal domain"/>
    <property type="match status" value="1"/>
</dbReference>
<dbReference type="SUPFAM" id="SSF52091">
    <property type="entry name" value="SpoIIaa-like"/>
    <property type="match status" value="1"/>
</dbReference>
<evidence type="ECO:0000259" key="1">
    <source>
        <dbReference type="PROSITE" id="PS50801"/>
    </source>
</evidence>
<evidence type="ECO:0000313" key="2">
    <source>
        <dbReference type="EMBL" id="ABI87974.1"/>
    </source>
</evidence>
<organism evidence="2 3">
    <name type="scientific">Burkholderia ambifaria (strain ATCC BAA-244 / DSM 16087 / CCUG 44356 / LMG 19182 / AMMD)</name>
    <name type="common">Burkholderia cepacia (strain AMMD)</name>
    <dbReference type="NCBI Taxonomy" id="339670"/>
    <lineage>
        <taxon>Bacteria</taxon>
        <taxon>Pseudomonadati</taxon>
        <taxon>Pseudomonadota</taxon>
        <taxon>Betaproteobacteria</taxon>
        <taxon>Burkholderiales</taxon>
        <taxon>Burkholderiaceae</taxon>
        <taxon>Burkholderia</taxon>
        <taxon>Burkholderia cepacia complex</taxon>
    </lineage>
</organism>
<dbReference type="PROSITE" id="PS50801">
    <property type="entry name" value="STAS"/>
    <property type="match status" value="1"/>
</dbReference>
<dbReference type="AlphaFoldDB" id="Q0BCZ9"/>